<protein>
    <submittedName>
        <fullName evidence="2">Uncharacterized protein</fullName>
    </submittedName>
</protein>
<evidence type="ECO:0000256" key="1">
    <source>
        <dbReference type="SAM" id="MobiDB-lite"/>
    </source>
</evidence>
<feature type="compositionally biased region" description="Pro residues" evidence="1">
    <location>
        <begin position="1"/>
        <end position="14"/>
    </location>
</feature>
<feature type="region of interest" description="Disordered" evidence="1">
    <location>
        <begin position="1"/>
        <end position="127"/>
    </location>
</feature>
<evidence type="ECO:0000313" key="2">
    <source>
        <dbReference type="EMBL" id="CAD7237273.1"/>
    </source>
</evidence>
<organism evidence="2">
    <name type="scientific">Cyprideis torosa</name>
    <dbReference type="NCBI Taxonomy" id="163714"/>
    <lineage>
        <taxon>Eukaryota</taxon>
        <taxon>Metazoa</taxon>
        <taxon>Ecdysozoa</taxon>
        <taxon>Arthropoda</taxon>
        <taxon>Crustacea</taxon>
        <taxon>Oligostraca</taxon>
        <taxon>Ostracoda</taxon>
        <taxon>Podocopa</taxon>
        <taxon>Podocopida</taxon>
        <taxon>Cytherocopina</taxon>
        <taxon>Cytheroidea</taxon>
        <taxon>Cytherideidae</taxon>
        <taxon>Cyprideis</taxon>
    </lineage>
</organism>
<feature type="compositionally biased region" description="Basic and acidic residues" evidence="1">
    <location>
        <begin position="83"/>
        <end position="95"/>
    </location>
</feature>
<dbReference type="AlphaFoldDB" id="A0A7R8WSD6"/>
<sequence>MSPPLAPFVPPAPVAPSVSGGRERSGSEASSEESDGEGSPVMDLDARLAMMMGGGAKKEAGGGAKTEGGEGLSSAMRLLMRSHSAEEDKDQKDARANGLESSSSEAESPSSSSSDVEDGEYTDEKLR</sequence>
<feature type="compositionally biased region" description="Low complexity" evidence="1">
    <location>
        <begin position="100"/>
        <end position="114"/>
    </location>
</feature>
<feature type="compositionally biased region" description="Gly residues" evidence="1">
    <location>
        <begin position="61"/>
        <end position="71"/>
    </location>
</feature>
<accession>A0A7R8WSD6</accession>
<reference evidence="2" key="1">
    <citation type="submission" date="2020-11" db="EMBL/GenBank/DDBJ databases">
        <authorList>
            <person name="Tran Van P."/>
        </authorList>
    </citation>
    <scope>NUCLEOTIDE SEQUENCE</scope>
</reference>
<name>A0A7R8WSD6_9CRUS</name>
<gene>
    <name evidence="2" type="ORF">CTOB1V02_LOCUS15088</name>
</gene>
<proteinExistence type="predicted"/>
<feature type="non-terminal residue" evidence="2">
    <location>
        <position position="127"/>
    </location>
</feature>
<dbReference type="EMBL" id="OB686296">
    <property type="protein sequence ID" value="CAD7237273.1"/>
    <property type="molecule type" value="Genomic_DNA"/>
</dbReference>